<dbReference type="InterPro" id="IPR036390">
    <property type="entry name" value="WH_DNA-bd_sf"/>
</dbReference>
<keyword evidence="2" id="KW-0418">Kinase</keyword>
<dbReference type="CDD" id="cd24073">
    <property type="entry name" value="ASKHA_ATPase_ROK_CYANR"/>
    <property type="match status" value="1"/>
</dbReference>
<dbReference type="SUPFAM" id="SSF53067">
    <property type="entry name" value="Actin-like ATPase domain"/>
    <property type="match status" value="1"/>
</dbReference>
<protein>
    <submittedName>
        <fullName evidence="2">Sugar kinase</fullName>
    </submittedName>
</protein>
<organism evidence="2 3">
    <name type="scientific">Deinococcus aquiradiocola</name>
    <dbReference type="NCBI Taxonomy" id="393059"/>
    <lineage>
        <taxon>Bacteria</taxon>
        <taxon>Thermotogati</taxon>
        <taxon>Deinococcota</taxon>
        <taxon>Deinococci</taxon>
        <taxon>Deinococcales</taxon>
        <taxon>Deinococcaceae</taxon>
        <taxon>Deinococcus</taxon>
    </lineage>
</organism>
<dbReference type="SUPFAM" id="SSF46785">
    <property type="entry name" value="Winged helix' DNA-binding domain"/>
    <property type="match status" value="1"/>
</dbReference>
<dbReference type="InterPro" id="IPR000600">
    <property type="entry name" value="ROK"/>
</dbReference>
<comment type="caution">
    <text evidence="2">The sequence shown here is derived from an EMBL/GenBank/DDBJ whole genome shotgun (WGS) entry which is preliminary data.</text>
</comment>
<keyword evidence="3" id="KW-1185">Reference proteome</keyword>
<reference evidence="2" key="1">
    <citation type="journal article" date="2014" name="Int. J. Syst. Evol. Microbiol.">
        <title>Complete genome sequence of Corynebacterium casei LMG S-19264T (=DSM 44701T), isolated from a smear-ripened cheese.</title>
        <authorList>
            <consortium name="US DOE Joint Genome Institute (JGI-PGF)"/>
            <person name="Walter F."/>
            <person name="Albersmeier A."/>
            <person name="Kalinowski J."/>
            <person name="Ruckert C."/>
        </authorList>
    </citation>
    <scope>NUCLEOTIDE SEQUENCE</scope>
    <source>
        <strain evidence="2">JCM 14371</strain>
    </source>
</reference>
<dbReference type="PROSITE" id="PS01125">
    <property type="entry name" value="ROK"/>
    <property type="match status" value="1"/>
</dbReference>
<keyword evidence="2" id="KW-0808">Transferase</keyword>
<dbReference type="InterPro" id="IPR049874">
    <property type="entry name" value="ROK_cs"/>
</dbReference>
<evidence type="ECO:0000313" key="3">
    <source>
        <dbReference type="Proteomes" id="UP000635726"/>
    </source>
</evidence>
<dbReference type="EMBL" id="BMOE01000004">
    <property type="protein sequence ID" value="GGJ72656.1"/>
    <property type="molecule type" value="Genomic_DNA"/>
</dbReference>
<dbReference type="InterPro" id="IPR036388">
    <property type="entry name" value="WH-like_DNA-bd_sf"/>
</dbReference>
<dbReference type="PANTHER" id="PTHR18964:SF149">
    <property type="entry name" value="BIFUNCTIONAL UDP-N-ACETYLGLUCOSAMINE 2-EPIMERASE_N-ACETYLMANNOSAMINE KINASE"/>
    <property type="match status" value="1"/>
</dbReference>
<gene>
    <name evidence="2" type="ORF">GCM10008939_16370</name>
</gene>
<dbReference type="AlphaFoldDB" id="A0A917PE61"/>
<name>A0A917PE61_9DEIO</name>
<reference evidence="2" key="2">
    <citation type="submission" date="2020-09" db="EMBL/GenBank/DDBJ databases">
        <authorList>
            <person name="Sun Q."/>
            <person name="Ohkuma M."/>
        </authorList>
    </citation>
    <scope>NUCLEOTIDE SEQUENCE</scope>
    <source>
        <strain evidence="2">JCM 14371</strain>
    </source>
</reference>
<dbReference type="Gene3D" id="1.10.10.10">
    <property type="entry name" value="Winged helix-like DNA-binding domain superfamily/Winged helix DNA-binding domain"/>
    <property type="match status" value="1"/>
</dbReference>
<evidence type="ECO:0000256" key="1">
    <source>
        <dbReference type="ARBA" id="ARBA00006479"/>
    </source>
</evidence>
<dbReference type="RefSeq" id="WP_188962139.1">
    <property type="nucleotide sequence ID" value="NZ_BMOE01000004.1"/>
</dbReference>
<dbReference type="Gene3D" id="3.30.420.40">
    <property type="match status" value="2"/>
</dbReference>
<dbReference type="PANTHER" id="PTHR18964">
    <property type="entry name" value="ROK (REPRESSOR, ORF, KINASE) FAMILY"/>
    <property type="match status" value="1"/>
</dbReference>
<evidence type="ECO:0000313" key="2">
    <source>
        <dbReference type="EMBL" id="GGJ72656.1"/>
    </source>
</evidence>
<dbReference type="InterPro" id="IPR043129">
    <property type="entry name" value="ATPase_NBD"/>
</dbReference>
<dbReference type="Proteomes" id="UP000635726">
    <property type="component" value="Unassembled WGS sequence"/>
</dbReference>
<accession>A0A917PE61</accession>
<comment type="similarity">
    <text evidence="1">Belongs to the ROK (NagC/XylR) family.</text>
</comment>
<proteinExistence type="inferred from homology"/>
<sequence>MRAQKVDQGAARAMNRRLILDELRRDGPMSRSRLVQQTGLSAASITIVTADLLSEGILTQHPELAPHLPRHPVPLGINYAGHQAIGMKLLETELQAVLTDLALNVIDRIRVPLGAPTPEAAVAAAALASAHLRRHPQASGVPLVGAGLALPGLIDTERGVCVVSHRTGWRDLPLGTLLHEQLGVPVWIDNDANAFATAERLVGRARQATDFVVVTLGRGIGAALVLNGQLYRGPRGGAGELGHVLTEPGGRPCECGLHGCLQAHVSSPDLVAQFNDLHPGTHAQHLEDLIALLDAGDTRPHAILQAAGQRLGEALANLTDLLDPELILIGGEGVIVGDPFLNAMRAALHARQLPDAHCPAVLVDRWSDDAWGQGAAGLVAEHFFKGALSWAAPGDRNAP</sequence>
<dbReference type="GO" id="GO:0016301">
    <property type="term" value="F:kinase activity"/>
    <property type="evidence" value="ECO:0007669"/>
    <property type="project" value="UniProtKB-KW"/>
</dbReference>
<dbReference type="Pfam" id="PF00480">
    <property type="entry name" value="ROK"/>
    <property type="match status" value="1"/>
</dbReference>